<dbReference type="EMBL" id="JAJAGQ010000016">
    <property type="protein sequence ID" value="KAJ8540111.1"/>
    <property type="molecule type" value="Genomic_DNA"/>
</dbReference>
<feature type="domain" description="Partial AB-hydrolase lipase" evidence="1">
    <location>
        <begin position="34"/>
        <end position="80"/>
    </location>
</feature>
<name>A0A9Q1LLZ5_9SOLA</name>
<evidence type="ECO:0000313" key="3">
    <source>
        <dbReference type="Proteomes" id="UP001152561"/>
    </source>
</evidence>
<protein>
    <recommendedName>
        <fullName evidence="1">Partial AB-hydrolase lipase domain-containing protein</fullName>
    </recommendedName>
</protein>
<accession>A0A9Q1LLZ5</accession>
<dbReference type="Pfam" id="PF04083">
    <property type="entry name" value="Abhydro_lipase"/>
    <property type="match status" value="1"/>
</dbReference>
<dbReference type="SUPFAM" id="SSF53474">
    <property type="entry name" value="alpha/beta-Hydrolases"/>
    <property type="match status" value="1"/>
</dbReference>
<dbReference type="PANTHER" id="PTHR11005">
    <property type="entry name" value="LYSOSOMAL ACID LIPASE-RELATED"/>
    <property type="match status" value="1"/>
</dbReference>
<dbReference type="InterPro" id="IPR029058">
    <property type="entry name" value="AB_hydrolase_fold"/>
</dbReference>
<evidence type="ECO:0000313" key="2">
    <source>
        <dbReference type="EMBL" id="KAJ8540111.1"/>
    </source>
</evidence>
<sequence length="139" mass="15508">MVGTQGYSCEEHKVKKAARCTKLPLCARFGEGSDHKVTTDDGYILSLQRIPKGISGKAANKPPVLLQHGLLMDGITWLLNPPDQSLAFILADDGYDVWITNTRGTKYSQGHTSLSRQDPAYWEWSWDELVDFDLPATLK</sequence>
<dbReference type="InterPro" id="IPR006693">
    <property type="entry name" value="AB_hydrolase_lipase"/>
</dbReference>
<dbReference type="Proteomes" id="UP001152561">
    <property type="component" value="Unassembled WGS sequence"/>
</dbReference>
<proteinExistence type="predicted"/>
<gene>
    <name evidence="2" type="ORF">K7X08_026500</name>
</gene>
<reference evidence="3" key="1">
    <citation type="journal article" date="2023" name="Proc. Natl. Acad. Sci. U.S.A.">
        <title>Genomic and structural basis for evolution of tropane alkaloid biosynthesis.</title>
        <authorList>
            <person name="Wanga Y.-J."/>
            <person name="Taina T."/>
            <person name="Yua J.-Y."/>
            <person name="Lia J."/>
            <person name="Xua B."/>
            <person name="Chenc J."/>
            <person name="D'Auriad J.C."/>
            <person name="Huanga J.-P."/>
            <person name="Huanga S.-X."/>
        </authorList>
    </citation>
    <scope>NUCLEOTIDE SEQUENCE [LARGE SCALE GENOMIC DNA]</scope>
    <source>
        <strain evidence="3">cv. KIB-2019</strain>
    </source>
</reference>
<dbReference type="GO" id="GO:0006629">
    <property type="term" value="P:lipid metabolic process"/>
    <property type="evidence" value="ECO:0007669"/>
    <property type="project" value="InterPro"/>
</dbReference>
<organism evidence="2 3">
    <name type="scientific">Anisodus acutangulus</name>
    <dbReference type="NCBI Taxonomy" id="402998"/>
    <lineage>
        <taxon>Eukaryota</taxon>
        <taxon>Viridiplantae</taxon>
        <taxon>Streptophyta</taxon>
        <taxon>Embryophyta</taxon>
        <taxon>Tracheophyta</taxon>
        <taxon>Spermatophyta</taxon>
        <taxon>Magnoliopsida</taxon>
        <taxon>eudicotyledons</taxon>
        <taxon>Gunneridae</taxon>
        <taxon>Pentapetalae</taxon>
        <taxon>asterids</taxon>
        <taxon>lamiids</taxon>
        <taxon>Solanales</taxon>
        <taxon>Solanaceae</taxon>
        <taxon>Solanoideae</taxon>
        <taxon>Hyoscyameae</taxon>
        <taxon>Anisodus</taxon>
    </lineage>
</organism>
<comment type="caution">
    <text evidence="2">The sequence shown here is derived from an EMBL/GenBank/DDBJ whole genome shotgun (WGS) entry which is preliminary data.</text>
</comment>
<evidence type="ECO:0000259" key="1">
    <source>
        <dbReference type="Pfam" id="PF04083"/>
    </source>
</evidence>
<dbReference type="OrthoDB" id="1740215at2759"/>
<dbReference type="AlphaFoldDB" id="A0A9Q1LLZ5"/>
<dbReference type="Gene3D" id="3.40.50.1820">
    <property type="entry name" value="alpha/beta hydrolase"/>
    <property type="match status" value="1"/>
</dbReference>
<keyword evidence="3" id="KW-1185">Reference proteome</keyword>